<sequence length="423" mass="45189">MKHVIIGNGPAGVVAAEAIRRADRGADIVMIGDEPEPPYSRMAIPYLLVGNIQEKGTWLRKTDGHFASLNIKEVLGRAKSVDTAGRVVHMEDGTAFPYDRLLICTGSHPLKLPVPGIDSPNVHTCWTLDDARHIAAKAKKGARVLQIGAGFIGCIIMEALASRGVKLDIVEMGDRMVPRMMTSKAGSMIARWVKQKGVNVHTNARVTSIRPNGDELIATLGDGTEVVADLVIASAGVKPNVAFLDGSGVACSTGILIDERCATNIPDVYAAGDVAEAVDFSTGERLVNAIQPNAVDQGRIAALNMVGRSARSQGTMAINVLDTLGLISASFGQWWGAEGGESVERIDEERFRYISLQFKDDVLVGATSIGLTDHVGVLRGLIQTRTPLGAWKQRLMQDPLRVMEAYLSMAQAQSAAPLAEALH</sequence>
<dbReference type="eggNOG" id="COG0446">
    <property type="taxonomic scope" value="Bacteria"/>
</dbReference>
<accession>F5RB70</accession>
<dbReference type="PANTHER" id="PTHR43429:SF3">
    <property type="entry name" value="NITRITE REDUCTASE [NAD(P)H]"/>
    <property type="match status" value="1"/>
</dbReference>
<dbReference type="PRINTS" id="PR00368">
    <property type="entry name" value="FADPNR"/>
</dbReference>
<evidence type="ECO:0000313" key="7">
    <source>
        <dbReference type="Proteomes" id="UP000005019"/>
    </source>
</evidence>
<evidence type="ECO:0000313" key="6">
    <source>
        <dbReference type="EMBL" id="EGK72206.1"/>
    </source>
</evidence>
<dbReference type="PRINTS" id="PR00411">
    <property type="entry name" value="PNDRDTASEI"/>
</dbReference>
<evidence type="ECO:0000256" key="1">
    <source>
        <dbReference type="ARBA" id="ARBA00001974"/>
    </source>
</evidence>
<keyword evidence="3" id="KW-0285">Flavoprotein</keyword>
<comment type="cofactor">
    <cofactor evidence="1">
        <name>FAD</name>
        <dbReference type="ChEBI" id="CHEBI:57692"/>
    </cofactor>
</comment>
<name>F5RB70_METUF</name>
<proteinExistence type="inferred from homology"/>
<keyword evidence="4" id="KW-0274">FAD</keyword>
<feature type="domain" description="FAD/NAD(P)-binding" evidence="5">
    <location>
        <begin position="1"/>
        <end position="289"/>
    </location>
</feature>
<dbReference type="PANTHER" id="PTHR43429">
    <property type="entry name" value="PYRIDINE NUCLEOTIDE-DISULFIDE OXIDOREDUCTASE DOMAIN-CONTAINING"/>
    <property type="match status" value="1"/>
</dbReference>
<reference evidence="6 7" key="1">
    <citation type="journal article" date="2011" name="J. Bacteriol.">
        <title>Genome sequence of Methyloversatilis universalis FAM5T, a methylotrophic representative of the order Rhodocyclales.</title>
        <authorList>
            <person name="Kittichotirat W."/>
            <person name="Good N.M."/>
            <person name="Hall R."/>
            <person name="Bringel F."/>
            <person name="Lajus A."/>
            <person name="Medigue C."/>
            <person name="Smalley N.E."/>
            <person name="Beck D."/>
            <person name="Bumgarner R."/>
            <person name="Vuilleumier S."/>
            <person name="Kalyuzhnaya M.G."/>
        </authorList>
    </citation>
    <scope>NUCLEOTIDE SEQUENCE [LARGE SCALE GENOMIC DNA]</scope>
    <source>
        <strain evidence="7">ATCC BAA-1314 / JCM 13912 / FAM5</strain>
    </source>
</reference>
<evidence type="ECO:0000256" key="2">
    <source>
        <dbReference type="ARBA" id="ARBA00006442"/>
    </source>
</evidence>
<dbReference type="EMBL" id="AFHG01000042">
    <property type="protein sequence ID" value="EGK72206.1"/>
    <property type="molecule type" value="Genomic_DNA"/>
</dbReference>
<dbReference type="InterPro" id="IPR050260">
    <property type="entry name" value="FAD-bd_OxRdtase"/>
</dbReference>
<organism evidence="6 7">
    <name type="scientific">Methyloversatilis universalis (strain ATCC BAA-1314 / DSM 25237 / JCM 13912 / CCUG 52030 / FAM5)</name>
    <dbReference type="NCBI Taxonomy" id="1000565"/>
    <lineage>
        <taxon>Bacteria</taxon>
        <taxon>Pseudomonadati</taxon>
        <taxon>Pseudomonadota</taxon>
        <taxon>Betaproteobacteria</taxon>
        <taxon>Nitrosomonadales</taxon>
        <taxon>Sterolibacteriaceae</taxon>
        <taxon>Methyloversatilis</taxon>
    </lineage>
</organism>
<dbReference type="SUPFAM" id="SSF51905">
    <property type="entry name" value="FAD/NAD(P)-binding domain"/>
    <property type="match status" value="1"/>
</dbReference>
<comment type="similarity">
    <text evidence="2">Belongs to the FAD-dependent oxidoreductase family.</text>
</comment>
<dbReference type="Gene3D" id="3.50.50.60">
    <property type="entry name" value="FAD/NAD(P)-binding domain"/>
    <property type="match status" value="2"/>
</dbReference>
<evidence type="ECO:0000259" key="5">
    <source>
        <dbReference type="Pfam" id="PF07992"/>
    </source>
</evidence>
<dbReference type="GO" id="GO:0016491">
    <property type="term" value="F:oxidoreductase activity"/>
    <property type="evidence" value="ECO:0007669"/>
    <property type="project" value="InterPro"/>
</dbReference>
<gene>
    <name evidence="6" type="ORF">METUNv1_01510</name>
</gene>
<evidence type="ECO:0000256" key="3">
    <source>
        <dbReference type="ARBA" id="ARBA00022630"/>
    </source>
</evidence>
<dbReference type="AlphaFoldDB" id="F5RB70"/>
<dbReference type="Pfam" id="PF07992">
    <property type="entry name" value="Pyr_redox_2"/>
    <property type="match status" value="1"/>
</dbReference>
<dbReference type="OrthoDB" id="9769238at2"/>
<dbReference type="STRING" id="1000565.METUNv1_01510"/>
<dbReference type="RefSeq" id="WP_008060403.1">
    <property type="nucleotide sequence ID" value="NZ_AFHG01000042.1"/>
</dbReference>
<dbReference type="InterPro" id="IPR036188">
    <property type="entry name" value="FAD/NAD-bd_sf"/>
</dbReference>
<keyword evidence="7" id="KW-1185">Reference proteome</keyword>
<dbReference type="Proteomes" id="UP000005019">
    <property type="component" value="Unassembled WGS sequence"/>
</dbReference>
<evidence type="ECO:0000256" key="4">
    <source>
        <dbReference type="ARBA" id="ARBA00022827"/>
    </source>
</evidence>
<comment type="caution">
    <text evidence="6">The sequence shown here is derived from an EMBL/GenBank/DDBJ whole genome shotgun (WGS) entry which is preliminary data.</text>
</comment>
<dbReference type="InterPro" id="IPR023753">
    <property type="entry name" value="FAD/NAD-binding_dom"/>
</dbReference>
<protein>
    <submittedName>
        <fullName evidence="6">Reductase</fullName>
    </submittedName>
</protein>